<keyword evidence="1" id="KW-0539">Nucleus</keyword>
<feature type="compositionally biased region" description="Polar residues" evidence="2">
    <location>
        <begin position="463"/>
        <end position="480"/>
    </location>
</feature>
<feature type="compositionally biased region" description="Low complexity" evidence="2">
    <location>
        <begin position="243"/>
        <end position="264"/>
    </location>
</feature>
<feature type="region of interest" description="Disordered" evidence="2">
    <location>
        <begin position="458"/>
        <end position="556"/>
    </location>
</feature>
<dbReference type="SUPFAM" id="SSF47676">
    <property type="entry name" value="Conserved domain common to transcription factors TFIIS, elongin A, CRSP70"/>
    <property type="match status" value="1"/>
</dbReference>
<feature type="region of interest" description="Disordered" evidence="2">
    <location>
        <begin position="616"/>
        <end position="650"/>
    </location>
</feature>
<feature type="domain" description="TFIIS N-terminal" evidence="3">
    <location>
        <begin position="73"/>
        <end position="153"/>
    </location>
</feature>
<evidence type="ECO:0000256" key="2">
    <source>
        <dbReference type="SAM" id="MobiDB-lite"/>
    </source>
</evidence>
<feature type="compositionally biased region" description="Basic and acidic residues" evidence="2">
    <location>
        <begin position="284"/>
        <end position="299"/>
    </location>
</feature>
<dbReference type="Pfam" id="PF08711">
    <property type="entry name" value="Med26"/>
    <property type="match status" value="1"/>
</dbReference>
<feature type="region of interest" description="Disordered" evidence="2">
    <location>
        <begin position="568"/>
        <end position="599"/>
    </location>
</feature>
<feature type="compositionally biased region" description="Low complexity" evidence="2">
    <location>
        <begin position="736"/>
        <end position="747"/>
    </location>
</feature>
<feature type="compositionally biased region" description="Basic and acidic residues" evidence="2">
    <location>
        <begin position="485"/>
        <end position="506"/>
    </location>
</feature>
<sequence length="1001" mass="108199">MTLEDFFTLTEIKDGFTTLARVDELISVMQKEISNAIKNIGDAARQWSTVAGVLTATENKTCLNHFIQLDGLQFLNQWLQEAQKCTDDSNKNFVEESIDSILGALEKLPVDTVRLNVSGIRVTVERLVASADFKVQERAKTLYDSWGLDANKDGLCLVVGEKISACDEALKSSPDSEVAHKGNGGRCQEDSCGNKIHHLNTSRDSDVSEVAVNKDIEVSRSNQGCEADTPPGEGNLLGSTAMSSSSQKGSSSVVEESNGEGKVSAVTNGPPTPMEDNVGNRSVEVSELKDVSNDKKHTVESSSCRSSRKELCVGSVPSDSKGTESCARSSTSSAEPCSEQTMLDHQLKNVSTDMTIKKYASSGIELKSSRQGGDSYSKSNEVLAVSAGVKMLVSGSDLKGTRVMDSILFSGSFKPKVDTKDVDKIERRRTEMELDYGEDALEVARLVAKEVEREVVDYREPSCGSSSEKNSEGEITQPCSPDSDDEKHDDIMLEQEKPNESPVREDLSDEGGSKIKRLRLSGETDSEPVDGNNDLESTQSAGPSEELGGNADKSKCDFDLNEEVFNEEMEEPVEQVSNQPSSTLSAPIPLIPSSKGVSNLPVTRLDFEGELGWRGSAATSAFRAPSPRRTVDGDKSCLGDNSSQGSKQRHLKIDLNVAEGDEDPVVDLGSVKQVPVSSGLPSGESSVEVSSKKAERLKLDLNRLGDNEEANPFVVSDRRVEGRLFQQLHQNRHRSPSPASSSSSRQPSMRDFDLNDNPSFFDASGFQDSRRDLGKLSTQENRPYGGFRLDDPIVSIMGSRQEIERKDFIHRGQGMLPNGQGAETSFGGNMMRVGGGTGVGLRPMLAYNPSTPPTFGYNGLGMTPSMSFSQMYGPASTPYMVDSRGGTVIPQIVGSAAGVSQPFSRPPFLMSVSGPPSGMNGFEPARAGLDLNSGMTPVEGDGRDMGALRHLFVQRHGVLMEDQIKPGLQPGGAGMSLKRKEPECGWELNMVGYKQETPWHR</sequence>
<organism evidence="4 5">
    <name type="scientific">Aristolochia fimbriata</name>
    <name type="common">White veined hardy Dutchman's pipe vine</name>
    <dbReference type="NCBI Taxonomy" id="158543"/>
    <lineage>
        <taxon>Eukaryota</taxon>
        <taxon>Viridiplantae</taxon>
        <taxon>Streptophyta</taxon>
        <taxon>Embryophyta</taxon>
        <taxon>Tracheophyta</taxon>
        <taxon>Spermatophyta</taxon>
        <taxon>Magnoliopsida</taxon>
        <taxon>Magnoliidae</taxon>
        <taxon>Piperales</taxon>
        <taxon>Aristolochiaceae</taxon>
        <taxon>Aristolochia</taxon>
    </lineage>
</organism>
<comment type="caution">
    <text evidence="4">The sequence shown here is derived from an EMBL/GenBank/DDBJ whole genome shotgun (WGS) entry which is preliminary data.</text>
</comment>
<dbReference type="InterPro" id="IPR035441">
    <property type="entry name" value="TFIIS/LEDGF_dom_sf"/>
</dbReference>
<dbReference type="InterPro" id="IPR017923">
    <property type="entry name" value="TFIIS_N"/>
</dbReference>
<evidence type="ECO:0000313" key="5">
    <source>
        <dbReference type="Proteomes" id="UP000825729"/>
    </source>
</evidence>
<dbReference type="PROSITE" id="PS51319">
    <property type="entry name" value="TFIIS_N"/>
    <property type="match status" value="1"/>
</dbReference>
<evidence type="ECO:0000313" key="4">
    <source>
        <dbReference type="EMBL" id="KAG9442658.1"/>
    </source>
</evidence>
<dbReference type="AlphaFoldDB" id="A0AAV7E1K3"/>
<comment type="subcellular location">
    <subcellularLocation>
        <location evidence="1">Nucleus</location>
    </subcellularLocation>
</comment>
<gene>
    <name evidence="4" type="ORF">H6P81_018512</name>
</gene>
<feature type="region of interest" description="Disordered" evidence="2">
    <location>
        <begin position="172"/>
        <end position="192"/>
    </location>
</feature>
<accession>A0AAV7E1K3</accession>
<name>A0AAV7E1K3_ARIFI</name>
<dbReference type="Proteomes" id="UP000825729">
    <property type="component" value="Unassembled WGS sequence"/>
</dbReference>
<evidence type="ECO:0000259" key="3">
    <source>
        <dbReference type="PROSITE" id="PS51319"/>
    </source>
</evidence>
<protein>
    <recommendedName>
        <fullName evidence="3">TFIIS N-terminal domain-containing protein</fullName>
    </recommendedName>
</protein>
<dbReference type="PANTHER" id="PTHR47292">
    <property type="entry name" value="TRANSCRIPTION ELONGATION FACTOR (TFIIS) FAMILY PROTEIN-RELATED"/>
    <property type="match status" value="1"/>
</dbReference>
<dbReference type="Gene3D" id="1.20.930.10">
    <property type="entry name" value="Conserved domain common to transcription factors TFIIS, elongin A, CRSP70"/>
    <property type="match status" value="1"/>
</dbReference>
<keyword evidence="5" id="KW-1185">Reference proteome</keyword>
<dbReference type="GO" id="GO:0005634">
    <property type="term" value="C:nucleus"/>
    <property type="evidence" value="ECO:0007669"/>
    <property type="project" value="UniProtKB-SubCell"/>
</dbReference>
<dbReference type="PANTHER" id="PTHR47292:SF1">
    <property type="entry name" value="TRANSCRIPTION ELONGATION FACTOR (TFIIS) FAMILY PROTEIN"/>
    <property type="match status" value="1"/>
</dbReference>
<dbReference type="EMBL" id="JAINDJ010000007">
    <property type="protein sequence ID" value="KAG9442658.1"/>
    <property type="molecule type" value="Genomic_DNA"/>
</dbReference>
<evidence type="ECO:0000256" key="1">
    <source>
        <dbReference type="PROSITE-ProRule" id="PRU00649"/>
    </source>
</evidence>
<proteinExistence type="predicted"/>
<feature type="region of interest" description="Disordered" evidence="2">
    <location>
        <begin position="218"/>
        <end position="340"/>
    </location>
</feature>
<feature type="region of interest" description="Disordered" evidence="2">
    <location>
        <begin position="727"/>
        <end position="767"/>
    </location>
</feature>
<feature type="compositionally biased region" description="Polar residues" evidence="2">
    <location>
        <begin position="326"/>
        <end position="340"/>
    </location>
</feature>
<reference evidence="4 5" key="1">
    <citation type="submission" date="2021-07" db="EMBL/GenBank/DDBJ databases">
        <title>The Aristolochia fimbriata genome: insights into angiosperm evolution, floral development and chemical biosynthesis.</title>
        <authorList>
            <person name="Jiao Y."/>
        </authorList>
    </citation>
    <scope>NUCLEOTIDE SEQUENCE [LARGE SCALE GENOMIC DNA]</scope>
    <source>
        <strain evidence="4">IBCAS-2021</strain>
        <tissue evidence="4">Leaf</tissue>
    </source>
</reference>